<evidence type="ECO:0000259" key="4">
    <source>
        <dbReference type="Pfam" id="PF03486"/>
    </source>
</evidence>
<feature type="domain" description="RsdA/BaiN/AoA(So)-like insert" evidence="5">
    <location>
        <begin position="189"/>
        <end position="333"/>
    </location>
</feature>
<dbReference type="InterPro" id="IPR023166">
    <property type="entry name" value="BaiN-like_dom_sf"/>
</dbReference>
<dbReference type="EMBL" id="CP106753">
    <property type="protein sequence ID" value="UXY17303.1"/>
    <property type="molecule type" value="Genomic_DNA"/>
</dbReference>
<dbReference type="PRINTS" id="PR00411">
    <property type="entry name" value="PNDRDTASEI"/>
</dbReference>
<organism evidence="6 7">
    <name type="scientific">Chitiniphilus purpureus</name>
    <dbReference type="NCBI Taxonomy" id="2981137"/>
    <lineage>
        <taxon>Bacteria</taxon>
        <taxon>Pseudomonadati</taxon>
        <taxon>Pseudomonadota</taxon>
        <taxon>Betaproteobacteria</taxon>
        <taxon>Neisseriales</taxon>
        <taxon>Chitinibacteraceae</taxon>
        <taxon>Chitiniphilus</taxon>
    </lineage>
</organism>
<evidence type="ECO:0000256" key="2">
    <source>
        <dbReference type="ARBA" id="ARBA00022630"/>
    </source>
</evidence>
<evidence type="ECO:0000259" key="5">
    <source>
        <dbReference type="Pfam" id="PF22780"/>
    </source>
</evidence>
<dbReference type="Gene3D" id="2.40.30.10">
    <property type="entry name" value="Translation factors"/>
    <property type="match status" value="1"/>
</dbReference>
<dbReference type="SUPFAM" id="SSF160996">
    <property type="entry name" value="HI0933 insert domain-like"/>
    <property type="match status" value="1"/>
</dbReference>
<dbReference type="InterPro" id="IPR055178">
    <property type="entry name" value="RsdA/BaiN/AoA(So)-like_dom"/>
</dbReference>
<comment type="cofactor">
    <cofactor evidence="1">
        <name>FAD</name>
        <dbReference type="ChEBI" id="CHEBI:57692"/>
    </cofactor>
</comment>
<dbReference type="NCBIfam" id="TIGR00275">
    <property type="entry name" value="aminoacetone oxidase family FAD-binding enzyme"/>
    <property type="match status" value="1"/>
</dbReference>
<dbReference type="PANTHER" id="PTHR42887">
    <property type="entry name" value="OS12G0638800 PROTEIN"/>
    <property type="match status" value="1"/>
</dbReference>
<dbReference type="Pfam" id="PF03486">
    <property type="entry name" value="HI0933_like"/>
    <property type="match status" value="1"/>
</dbReference>
<dbReference type="Gene3D" id="3.50.50.60">
    <property type="entry name" value="FAD/NAD(P)-binding domain"/>
    <property type="match status" value="1"/>
</dbReference>
<evidence type="ECO:0000256" key="1">
    <source>
        <dbReference type="ARBA" id="ARBA00001974"/>
    </source>
</evidence>
<proteinExistence type="predicted"/>
<dbReference type="InterPro" id="IPR004792">
    <property type="entry name" value="BaiN-like"/>
</dbReference>
<keyword evidence="2" id="KW-0285">Flavoprotein</keyword>
<keyword evidence="7" id="KW-1185">Reference proteome</keyword>
<protein>
    <submittedName>
        <fullName evidence="6">NAD(P)/FAD-dependent oxidoreductase</fullName>
    </submittedName>
</protein>
<keyword evidence="3" id="KW-0274">FAD</keyword>
<evidence type="ECO:0000313" key="6">
    <source>
        <dbReference type="EMBL" id="UXY17303.1"/>
    </source>
</evidence>
<feature type="domain" description="RsdA/BaiN/AoA(So)-like Rossmann fold-like" evidence="4">
    <location>
        <begin position="5"/>
        <end position="386"/>
    </location>
</feature>
<accession>A0ABY6DUA3</accession>
<dbReference type="SUPFAM" id="SSF51905">
    <property type="entry name" value="FAD/NAD(P)-binding domain"/>
    <property type="match status" value="1"/>
</dbReference>
<sequence>MQTTDIVIIGAGAAGMLCAATAGARGRKVVLIDHAAKLAEKIRISGGGRCNFTNLQVRPECYLSANPHYCKSALARYTAQDFIKLMARHGLTYHEKTLGQLFCDQGSGAIIQMLKAEVDAGGALWRMHTPIEQIERLDDGFMVRTAAETWRCASLVIASGGLSIPQIGASAFGYELARRFGLEIVPTAPALVPLTFQPQDLWSELAGVAVPDATATCGRTRFREAVLLTHKGLSGPAILQISSYWQPGQPISIDLLPDRAITEVLAAGNRDALLANVLADAIPKRLAHAVVAALGENRPLKQYPAKTLHQLEERLKRWQVVPSGTEGYRKAEVTRGGVATSALDSRTMQAKTVPGLFFIGEVVDVTGWLGGYNFQWAWSSGHVAGSHA</sequence>
<gene>
    <name evidence="6" type="ORF">N8I74_07795</name>
</gene>
<dbReference type="PANTHER" id="PTHR42887:SF2">
    <property type="entry name" value="OS12G0638800 PROTEIN"/>
    <property type="match status" value="1"/>
</dbReference>
<dbReference type="InterPro" id="IPR057661">
    <property type="entry name" value="RsdA/BaiN/AoA(So)_Rossmann"/>
</dbReference>
<dbReference type="InterPro" id="IPR036188">
    <property type="entry name" value="FAD/NAD-bd_sf"/>
</dbReference>
<dbReference type="Pfam" id="PF22780">
    <property type="entry name" value="HI0933_like_1st"/>
    <property type="match status" value="1"/>
</dbReference>
<evidence type="ECO:0000313" key="7">
    <source>
        <dbReference type="Proteomes" id="UP001061302"/>
    </source>
</evidence>
<reference evidence="6" key="1">
    <citation type="submission" date="2022-10" db="EMBL/GenBank/DDBJ databases">
        <title>Chitiniphilus purpureus sp. nov., a novel chitin-degrading bacterium isolated from crawfish pond sediment.</title>
        <authorList>
            <person name="Li K."/>
        </authorList>
    </citation>
    <scope>NUCLEOTIDE SEQUENCE</scope>
    <source>
        <strain evidence="6">CD1</strain>
    </source>
</reference>
<dbReference type="Proteomes" id="UP001061302">
    <property type="component" value="Chromosome"/>
</dbReference>
<name>A0ABY6DUA3_9NEIS</name>
<dbReference type="Gene3D" id="1.10.8.260">
    <property type="entry name" value="HI0933 insert domain-like"/>
    <property type="match status" value="1"/>
</dbReference>
<evidence type="ECO:0000256" key="3">
    <source>
        <dbReference type="ARBA" id="ARBA00022827"/>
    </source>
</evidence>